<protein>
    <submittedName>
        <fullName evidence="2">Uncharacterized protein</fullName>
    </submittedName>
</protein>
<feature type="region of interest" description="Disordered" evidence="1">
    <location>
        <begin position="38"/>
        <end position="62"/>
    </location>
</feature>
<feature type="region of interest" description="Disordered" evidence="1">
    <location>
        <begin position="1"/>
        <end position="21"/>
    </location>
</feature>
<evidence type="ECO:0000256" key="1">
    <source>
        <dbReference type="SAM" id="MobiDB-lite"/>
    </source>
</evidence>
<comment type="caution">
    <text evidence="2">The sequence shown here is derived from an EMBL/GenBank/DDBJ whole genome shotgun (WGS) entry which is preliminary data.</text>
</comment>
<organism evidence="2 3">
    <name type="scientific">Nakamurella endophytica</name>
    <dbReference type="NCBI Taxonomy" id="1748367"/>
    <lineage>
        <taxon>Bacteria</taxon>
        <taxon>Bacillati</taxon>
        <taxon>Actinomycetota</taxon>
        <taxon>Actinomycetes</taxon>
        <taxon>Nakamurellales</taxon>
        <taxon>Nakamurellaceae</taxon>
        <taxon>Nakamurella</taxon>
    </lineage>
</organism>
<keyword evidence="3" id="KW-1185">Reference proteome</keyword>
<proteinExistence type="predicted"/>
<reference evidence="2" key="1">
    <citation type="journal article" date="2014" name="Int. J. Syst. Evol. Microbiol.">
        <title>Complete genome sequence of Corynebacterium casei LMG S-19264T (=DSM 44701T), isolated from a smear-ripened cheese.</title>
        <authorList>
            <consortium name="US DOE Joint Genome Institute (JGI-PGF)"/>
            <person name="Walter F."/>
            <person name="Albersmeier A."/>
            <person name="Kalinowski J."/>
            <person name="Ruckert C."/>
        </authorList>
    </citation>
    <scope>NUCLEOTIDE SEQUENCE</scope>
    <source>
        <strain evidence="2">CGMCC 4.7308</strain>
    </source>
</reference>
<name>A0A917SNJ2_9ACTN</name>
<dbReference type="EMBL" id="BMNA01000001">
    <property type="protein sequence ID" value="GGL89765.1"/>
    <property type="molecule type" value="Genomic_DNA"/>
</dbReference>
<sequence>MPTEMPYQVLADTEPGRCSPTEDVRYTEKTKVTITVLKPDDPQSHSPQATTCRRVAGPPGPPVRAGVLMAAE</sequence>
<evidence type="ECO:0000313" key="2">
    <source>
        <dbReference type="EMBL" id="GGL89765.1"/>
    </source>
</evidence>
<reference evidence="2" key="2">
    <citation type="submission" date="2020-09" db="EMBL/GenBank/DDBJ databases">
        <authorList>
            <person name="Sun Q."/>
            <person name="Zhou Y."/>
        </authorList>
    </citation>
    <scope>NUCLEOTIDE SEQUENCE</scope>
    <source>
        <strain evidence="2">CGMCC 4.7308</strain>
    </source>
</reference>
<evidence type="ECO:0000313" key="3">
    <source>
        <dbReference type="Proteomes" id="UP000655208"/>
    </source>
</evidence>
<dbReference type="AlphaFoldDB" id="A0A917SNJ2"/>
<dbReference type="Proteomes" id="UP000655208">
    <property type="component" value="Unassembled WGS sequence"/>
</dbReference>
<accession>A0A917SNJ2</accession>
<gene>
    <name evidence="2" type="ORF">GCM10011594_06720</name>
</gene>
<feature type="compositionally biased region" description="Low complexity" evidence="1">
    <location>
        <begin position="53"/>
        <end position="62"/>
    </location>
</feature>